<protein>
    <submittedName>
        <fullName evidence="2">Uncharacterized protein</fullName>
    </submittedName>
</protein>
<evidence type="ECO:0000256" key="1">
    <source>
        <dbReference type="SAM" id="MobiDB-lite"/>
    </source>
</evidence>
<dbReference type="GeneID" id="37064166"/>
<dbReference type="AlphaFoldDB" id="A0A317V0T8"/>
<feature type="region of interest" description="Disordered" evidence="1">
    <location>
        <begin position="1"/>
        <end position="27"/>
    </location>
</feature>
<dbReference type="STRING" id="1448321.A0A317V0T8"/>
<dbReference type="VEuPathDB" id="FungiDB:BO70DRAFT_356276"/>
<keyword evidence="3" id="KW-1185">Reference proteome</keyword>
<dbReference type="Proteomes" id="UP000247233">
    <property type="component" value="Unassembled WGS sequence"/>
</dbReference>
<reference evidence="2 3" key="1">
    <citation type="submission" date="2016-12" db="EMBL/GenBank/DDBJ databases">
        <title>The genomes of Aspergillus section Nigri reveals drivers in fungal speciation.</title>
        <authorList>
            <consortium name="DOE Joint Genome Institute"/>
            <person name="Vesth T.C."/>
            <person name="Nybo J."/>
            <person name="Theobald S."/>
            <person name="Brandl J."/>
            <person name="Frisvad J.C."/>
            <person name="Nielsen K.F."/>
            <person name="Lyhne E.K."/>
            <person name="Kogle M.E."/>
            <person name="Kuo A."/>
            <person name="Riley R."/>
            <person name="Clum A."/>
            <person name="Nolan M."/>
            <person name="Lipzen A."/>
            <person name="Salamov A."/>
            <person name="Henrissat B."/>
            <person name="Wiebenga A."/>
            <person name="De Vries R.P."/>
            <person name="Grigoriev I.V."/>
            <person name="Mortensen U.H."/>
            <person name="Andersen M.R."/>
            <person name="Baker S.E."/>
        </authorList>
    </citation>
    <scope>NUCLEOTIDE SEQUENCE [LARGE SCALE GENOMIC DNA]</scope>
    <source>
        <strain evidence="2 3">CBS 117.55</strain>
    </source>
</reference>
<sequence>MAPPEDRPECDPPESDPPSPPGPRYNHYYSVRDPTSAEWQAAWPRLVLDLRNFFEAILSFWLPQRPIIGDEGIFVDWRGDSARDNLEITRTGPTSLRVVCMSRRDMDMAVSCILLRAVTLAPAEFQLRSDGPWDGEHWLRARFMSRRQWPDEVGDDCPWAQYEEAVHSE</sequence>
<proteinExistence type="predicted"/>
<feature type="compositionally biased region" description="Basic and acidic residues" evidence="1">
    <location>
        <begin position="1"/>
        <end position="10"/>
    </location>
</feature>
<dbReference type="OrthoDB" id="2958217at2759"/>
<organism evidence="2 3">
    <name type="scientific">Aspergillus heteromorphus CBS 117.55</name>
    <dbReference type="NCBI Taxonomy" id="1448321"/>
    <lineage>
        <taxon>Eukaryota</taxon>
        <taxon>Fungi</taxon>
        <taxon>Dikarya</taxon>
        <taxon>Ascomycota</taxon>
        <taxon>Pezizomycotina</taxon>
        <taxon>Eurotiomycetes</taxon>
        <taxon>Eurotiomycetidae</taxon>
        <taxon>Eurotiales</taxon>
        <taxon>Aspergillaceae</taxon>
        <taxon>Aspergillus</taxon>
        <taxon>Aspergillus subgen. Circumdati</taxon>
    </lineage>
</organism>
<comment type="caution">
    <text evidence="2">The sequence shown here is derived from an EMBL/GenBank/DDBJ whole genome shotgun (WGS) entry which is preliminary data.</text>
</comment>
<evidence type="ECO:0000313" key="3">
    <source>
        <dbReference type="Proteomes" id="UP000247233"/>
    </source>
</evidence>
<name>A0A317V0T8_9EURO</name>
<dbReference type="RefSeq" id="XP_025395155.1">
    <property type="nucleotide sequence ID" value="XM_025541929.1"/>
</dbReference>
<evidence type="ECO:0000313" key="2">
    <source>
        <dbReference type="EMBL" id="PWY67944.1"/>
    </source>
</evidence>
<dbReference type="EMBL" id="MSFL01000039">
    <property type="protein sequence ID" value="PWY67944.1"/>
    <property type="molecule type" value="Genomic_DNA"/>
</dbReference>
<accession>A0A317V0T8</accession>
<gene>
    <name evidence="2" type="ORF">BO70DRAFT_356276</name>
</gene>